<protein>
    <submittedName>
        <fullName evidence="1">Uncharacterized protein</fullName>
    </submittedName>
</protein>
<evidence type="ECO:0000313" key="1">
    <source>
        <dbReference type="EMBL" id="WGK68228.1"/>
    </source>
</evidence>
<accession>A0ABY8MGB7</accession>
<organism evidence="1 2">
    <name type="scientific">Candidatus Haliotispira prima</name>
    <dbReference type="NCBI Taxonomy" id="3034016"/>
    <lineage>
        <taxon>Bacteria</taxon>
        <taxon>Pseudomonadati</taxon>
        <taxon>Spirochaetota</taxon>
        <taxon>Spirochaetia</taxon>
        <taxon>Spirochaetales</taxon>
        <taxon>Spirochaetaceae</taxon>
        <taxon>Candidatus Haliotispira</taxon>
    </lineage>
</organism>
<dbReference type="Proteomes" id="UP001228690">
    <property type="component" value="Chromosome"/>
</dbReference>
<dbReference type="EMBL" id="CP123443">
    <property type="protein sequence ID" value="WGK68228.1"/>
    <property type="molecule type" value="Genomic_DNA"/>
</dbReference>
<reference evidence="1 2" key="1">
    <citation type="submission" date="2023-04" db="EMBL/GenBank/DDBJ databases">
        <title>Spirochaete genome identified in red abalone sample constitutes a novel genus.</title>
        <authorList>
            <person name="Sharma S.P."/>
            <person name="Purcell C.M."/>
            <person name="Hyde J.R."/>
            <person name="Severin A.J."/>
        </authorList>
    </citation>
    <scope>NUCLEOTIDE SEQUENCE [LARGE SCALE GENOMIC DNA]</scope>
    <source>
        <strain evidence="1 2">SP-2023</strain>
    </source>
</reference>
<evidence type="ECO:0000313" key="2">
    <source>
        <dbReference type="Proteomes" id="UP001228690"/>
    </source>
</evidence>
<dbReference type="RefSeq" id="WP_326926399.1">
    <property type="nucleotide sequence ID" value="NZ_CP123443.1"/>
</dbReference>
<proteinExistence type="predicted"/>
<name>A0ABY8MGB7_9SPIO</name>
<keyword evidence="2" id="KW-1185">Reference proteome</keyword>
<gene>
    <name evidence="1" type="ORF">P0082_06995</name>
</gene>
<sequence>MPKFLNEYIICPEITFVCRSHLMENQDKVLTHIGINSRISNIQYPISNIQ</sequence>